<comment type="caution">
    <text evidence="11">The sequence shown here is derived from an EMBL/GenBank/DDBJ whole genome shotgun (WGS) entry which is preliminary data.</text>
</comment>
<reference evidence="11 12" key="1">
    <citation type="submission" date="2021-04" db="EMBL/GenBank/DDBJ databases">
        <authorList>
            <person name="Ivanova A."/>
        </authorList>
    </citation>
    <scope>NUCLEOTIDE SEQUENCE [LARGE SCALE GENOMIC DNA]</scope>
    <source>
        <strain evidence="11 12">G18</strain>
    </source>
</reference>
<keyword evidence="2 5" id="KW-0540">Nuclease</keyword>
<dbReference type="NCBIfam" id="TIGR00237">
    <property type="entry name" value="xseA"/>
    <property type="match status" value="1"/>
</dbReference>
<evidence type="ECO:0000313" key="11">
    <source>
        <dbReference type="EMBL" id="MBP3958285.1"/>
    </source>
</evidence>
<evidence type="ECO:0000256" key="8">
    <source>
        <dbReference type="SAM" id="MobiDB-lite"/>
    </source>
</evidence>
<evidence type="ECO:0000259" key="10">
    <source>
        <dbReference type="Pfam" id="PF13742"/>
    </source>
</evidence>
<dbReference type="PANTHER" id="PTHR30008:SF0">
    <property type="entry name" value="EXODEOXYRIBONUCLEASE 7 LARGE SUBUNIT"/>
    <property type="match status" value="1"/>
</dbReference>
<comment type="function">
    <text evidence="5">Bidirectionally degrades single-stranded DNA into large acid-insoluble oligonucleotides, which are then degraded further into small acid-soluble oligonucleotides.</text>
</comment>
<evidence type="ECO:0000256" key="5">
    <source>
        <dbReference type="HAMAP-Rule" id="MF_00378"/>
    </source>
</evidence>
<name>A0ABS5BX22_9BACT</name>
<dbReference type="RefSeq" id="WP_210658128.1">
    <property type="nucleotide sequence ID" value="NZ_JAGKQQ010000001.1"/>
</dbReference>
<keyword evidence="12" id="KW-1185">Reference proteome</keyword>
<feature type="domain" description="OB-fold nucleic acid binding" evidence="10">
    <location>
        <begin position="12"/>
        <end position="104"/>
    </location>
</feature>
<dbReference type="GO" id="GO:0008855">
    <property type="term" value="F:exodeoxyribonuclease VII activity"/>
    <property type="evidence" value="ECO:0007669"/>
    <property type="project" value="UniProtKB-EC"/>
</dbReference>
<comment type="similarity">
    <text evidence="5 6">Belongs to the XseA family.</text>
</comment>
<dbReference type="EMBL" id="JAGKQQ010000001">
    <property type="protein sequence ID" value="MBP3958285.1"/>
    <property type="molecule type" value="Genomic_DNA"/>
</dbReference>
<evidence type="ECO:0000256" key="4">
    <source>
        <dbReference type="ARBA" id="ARBA00022839"/>
    </source>
</evidence>
<proteinExistence type="inferred from homology"/>
<feature type="coiled-coil region" evidence="7">
    <location>
        <begin position="319"/>
        <end position="354"/>
    </location>
</feature>
<comment type="subcellular location">
    <subcellularLocation>
        <location evidence="5 6">Cytoplasm</location>
    </subcellularLocation>
</comment>
<keyword evidence="3 5" id="KW-0378">Hydrolase</keyword>
<dbReference type="EC" id="3.1.11.6" evidence="5"/>
<gene>
    <name evidence="5 11" type="primary">xseA</name>
    <name evidence="11" type="ORF">J8F10_23810</name>
</gene>
<evidence type="ECO:0000256" key="3">
    <source>
        <dbReference type="ARBA" id="ARBA00022801"/>
    </source>
</evidence>
<keyword evidence="4 5" id="KW-0269">Exonuclease</keyword>
<evidence type="ECO:0000256" key="1">
    <source>
        <dbReference type="ARBA" id="ARBA00022490"/>
    </source>
</evidence>
<dbReference type="CDD" id="cd04489">
    <property type="entry name" value="ExoVII_LU_OBF"/>
    <property type="match status" value="1"/>
</dbReference>
<sequence>MSAVPKTAVQPLSVSQLTAQVRGTLEAKFLSVWVAGEVSNFTRAASGHWYFTLKDANAQIKTVAFRGINLRLRFDPRDGMEIIARGRLTVYDPRGEYQFIVEELQPKGVGAAELALRQLKEKLLAKGYFSPARKRPLPRPPRRVGLVASATGAAIRDMIEVFAQRWPFTELIVRPSRVQGEGAAHDISLAVRQLNWLHRNNKLSFDAIILGRGGGSAEDLWAFNEEAVADAIFNSNVPVISAVGHEIDVTVADLVADHRAETPTAAVVALTPDRQELLAALRDLRTRMGDAAERRIKYAKQQLDQIATRPVFRLPLQRIETLGQRLDDTNERLARVARQRLIQMREKLASLSAQLETLSPLQVLARGYSLTHTSDGQLVRDAGALRPGDLLVTRVASGVIRSLVTGAQGTEHEHSTAHGEPSPPGDG</sequence>
<dbReference type="Pfam" id="PF02601">
    <property type="entry name" value="Exonuc_VII_L"/>
    <property type="match status" value="1"/>
</dbReference>
<dbReference type="InterPro" id="IPR003753">
    <property type="entry name" value="Exonuc_VII_L"/>
</dbReference>
<evidence type="ECO:0000313" key="12">
    <source>
        <dbReference type="Proteomes" id="UP000676565"/>
    </source>
</evidence>
<feature type="domain" description="Exonuclease VII large subunit C-terminal" evidence="9">
    <location>
        <begin position="128"/>
        <end position="348"/>
    </location>
</feature>
<organism evidence="11 12">
    <name type="scientific">Gemmata palustris</name>
    <dbReference type="NCBI Taxonomy" id="2822762"/>
    <lineage>
        <taxon>Bacteria</taxon>
        <taxon>Pseudomonadati</taxon>
        <taxon>Planctomycetota</taxon>
        <taxon>Planctomycetia</taxon>
        <taxon>Gemmatales</taxon>
        <taxon>Gemmataceae</taxon>
        <taxon>Gemmata</taxon>
    </lineage>
</organism>
<dbReference type="Proteomes" id="UP000676565">
    <property type="component" value="Unassembled WGS sequence"/>
</dbReference>
<evidence type="ECO:0000256" key="6">
    <source>
        <dbReference type="RuleBase" id="RU004355"/>
    </source>
</evidence>
<dbReference type="PANTHER" id="PTHR30008">
    <property type="entry name" value="EXODEOXYRIBONUCLEASE 7 LARGE SUBUNIT"/>
    <property type="match status" value="1"/>
</dbReference>
<evidence type="ECO:0000259" key="9">
    <source>
        <dbReference type="Pfam" id="PF02601"/>
    </source>
</evidence>
<dbReference type="InterPro" id="IPR020579">
    <property type="entry name" value="Exonuc_VII_lsu_C"/>
</dbReference>
<accession>A0ABS5BX22</accession>
<dbReference type="InterPro" id="IPR025824">
    <property type="entry name" value="OB-fold_nuc-bd_dom"/>
</dbReference>
<keyword evidence="7" id="KW-0175">Coiled coil</keyword>
<evidence type="ECO:0000256" key="7">
    <source>
        <dbReference type="SAM" id="Coils"/>
    </source>
</evidence>
<comment type="subunit">
    <text evidence="5">Heterooligomer composed of large and small subunits.</text>
</comment>
<evidence type="ECO:0000256" key="2">
    <source>
        <dbReference type="ARBA" id="ARBA00022722"/>
    </source>
</evidence>
<dbReference type="Pfam" id="PF13742">
    <property type="entry name" value="tRNA_anti_2"/>
    <property type="match status" value="1"/>
</dbReference>
<feature type="region of interest" description="Disordered" evidence="8">
    <location>
        <begin position="406"/>
        <end position="427"/>
    </location>
</feature>
<comment type="catalytic activity">
    <reaction evidence="5 6">
        <text>Exonucleolytic cleavage in either 5'- to 3'- or 3'- to 5'-direction to yield nucleoside 5'-phosphates.</text>
        <dbReference type="EC" id="3.1.11.6"/>
    </reaction>
</comment>
<protein>
    <recommendedName>
        <fullName evidence="5">Exodeoxyribonuclease 7 large subunit</fullName>
        <ecNumber evidence="5">3.1.11.6</ecNumber>
    </recommendedName>
    <alternativeName>
        <fullName evidence="5">Exodeoxyribonuclease VII large subunit</fullName>
        <shortName evidence="5">Exonuclease VII large subunit</shortName>
    </alternativeName>
</protein>
<dbReference type="HAMAP" id="MF_00378">
    <property type="entry name" value="Exonuc_7_L"/>
    <property type="match status" value="1"/>
</dbReference>
<keyword evidence="1 5" id="KW-0963">Cytoplasm</keyword>